<evidence type="ECO:0000256" key="4">
    <source>
        <dbReference type="SAM" id="MobiDB-lite"/>
    </source>
</evidence>
<gene>
    <name evidence="6" type="ORF">PVAG01_03417</name>
</gene>
<protein>
    <submittedName>
        <fullName evidence="6">Fungal specific transcription factor domain-containing protein</fullName>
    </submittedName>
</protein>
<evidence type="ECO:0000259" key="5">
    <source>
        <dbReference type="PROSITE" id="PS50048"/>
    </source>
</evidence>
<dbReference type="PANTHER" id="PTHR31001">
    <property type="entry name" value="UNCHARACTERIZED TRANSCRIPTIONAL REGULATORY PROTEIN"/>
    <property type="match status" value="1"/>
</dbReference>
<evidence type="ECO:0000256" key="2">
    <source>
        <dbReference type="ARBA" id="ARBA00022723"/>
    </source>
</evidence>
<dbReference type="Proteomes" id="UP001629113">
    <property type="component" value="Unassembled WGS sequence"/>
</dbReference>
<dbReference type="EMBL" id="JBFCZG010000003">
    <property type="protein sequence ID" value="KAL3424136.1"/>
    <property type="molecule type" value="Genomic_DNA"/>
</dbReference>
<name>A0ABR4PLC4_9HELO</name>
<keyword evidence="2" id="KW-0479">Metal-binding</keyword>
<comment type="subcellular location">
    <subcellularLocation>
        <location evidence="1">Nucleus</location>
    </subcellularLocation>
</comment>
<organism evidence="6 7">
    <name type="scientific">Phlyctema vagabunda</name>
    <dbReference type="NCBI Taxonomy" id="108571"/>
    <lineage>
        <taxon>Eukaryota</taxon>
        <taxon>Fungi</taxon>
        <taxon>Dikarya</taxon>
        <taxon>Ascomycota</taxon>
        <taxon>Pezizomycotina</taxon>
        <taxon>Leotiomycetes</taxon>
        <taxon>Helotiales</taxon>
        <taxon>Dermateaceae</taxon>
        <taxon>Phlyctema</taxon>
    </lineage>
</organism>
<dbReference type="InterPro" id="IPR050613">
    <property type="entry name" value="Sec_Metabolite_Reg"/>
</dbReference>
<dbReference type="PROSITE" id="PS50048">
    <property type="entry name" value="ZN2_CY6_FUNGAL_2"/>
    <property type="match status" value="1"/>
</dbReference>
<dbReference type="SMART" id="SM00906">
    <property type="entry name" value="Fungal_trans"/>
    <property type="match status" value="1"/>
</dbReference>
<accession>A0ABR4PLC4</accession>
<sequence length="766" mass="85684">MMSPPPTDLKRAAFDGAKPPRKRKRVVISCTECHRRKQKCDRASPCSNCVTRGKEPDCHYENEAARKQQEDEDANDAVNGRIRNNPSMNGAKLESDSAAQVATLGYAKENGNNALGIFKKIEDYGGDSNFSANSISATGNTNGLREKYKSLIRQLPSKPHIEKLIQCFFHDVNNTYYSIEETMFMDQWSQWSNLSFSTLNKGPMELTPDLRFFPALLFQVLSLALQFQPPDYDPSLDSMKYAASMSFDDLASDYSESGCAIITLLGKRYTTLVTVQAGFLRTSYLKNCGMVPESWHSLSCTIRDAQEIGLHKDTTDHRPQDPVQALENLWVIQVRRRIWLLLSIWDVHMAVVLGRPTTIDLRDGWATFPIDTPIIKNRREVAPLPRTSTDPPTPLTGLLWTAELVAPLRDILTLEKEGAYPKDTSKIAKMHDQILLIGEQCPAFFRTQNPDTSWDNHPDCALWLPMSRPGFDNASAFTIMALHRPYIFTNSNSRTAALNASLDILRAQRLFFQKLDAKHYKLFTIVLNSFDAIVVIAATYILHPQDNREHIEDVLQHFDWSMERFETIAERNIMARAALGVLKVIYVRLKKAVGLNKPGTPGGSRRVPPLPTPPLNLTANLTKDSPGNYLPVPEQQQNPESNKPHSSFSDDTTASTIPASVVSIQTPTPAHSISPRDDGWDTSLGCVNFDIRTLAPLQPMHDLLYNDLTGAGLDPQLSNLDPNLNIYDQSLGTAAGMSGTGLENNWQFEGDFGSDSFWGFMNTYNP</sequence>
<dbReference type="CDD" id="cd12148">
    <property type="entry name" value="fungal_TF_MHR"/>
    <property type="match status" value="1"/>
</dbReference>
<comment type="caution">
    <text evidence="6">The sequence shown here is derived from an EMBL/GenBank/DDBJ whole genome shotgun (WGS) entry which is preliminary data.</text>
</comment>
<feature type="compositionally biased region" description="Polar residues" evidence="4">
    <location>
        <begin position="634"/>
        <end position="653"/>
    </location>
</feature>
<proteinExistence type="predicted"/>
<evidence type="ECO:0000256" key="1">
    <source>
        <dbReference type="ARBA" id="ARBA00004123"/>
    </source>
</evidence>
<evidence type="ECO:0000313" key="7">
    <source>
        <dbReference type="Proteomes" id="UP001629113"/>
    </source>
</evidence>
<feature type="region of interest" description="Disordered" evidence="4">
    <location>
        <begin position="597"/>
        <end position="653"/>
    </location>
</feature>
<dbReference type="PANTHER" id="PTHR31001:SF87">
    <property type="entry name" value="COL-21"/>
    <property type="match status" value="1"/>
</dbReference>
<dbReference type="SUPFAM" id="SSF57701">
    <property type="entry name" value="Zn2/Cys6 DNA-binding domain"/>
    <property type="match status" value="1"/>
</dbReference>
<dbReference type="SMART" id="SM00066">
    <property type="entry name" value="GAL4"/>
    <property type="match status" value="1"/>
</dbReference>
<dbReference type="CDD" id="cd00067">
    <property type="entry name" value="GAL4"/>
    <property type="match status" value="1"/>
</dbReference>
<dbReference type="InterPro" id="IPR007219">
    <property type="entry name" value="XnlR_reg_dom"/>
</dbReference>
<dbReference type="PROSITE" id="PS00463">
    <property type="entry name" value="ZN2_CY6_FUNGAL_1"/>
    <property type="match status" value="1"/>
</dbReference>
<keyword evidence="7" id="KW-1185">Reference proteome</keyword>
<reference evidence="6 7" key="1">
    <citation type="submission" date="2024-06" db="EMBL/GenBank/DDBJ databases">
        <title>Complete genome of Phlyctema vagabunda strain 19-DSS-EL-015.</title>
        <authorList>
            <person name="Fiorenzani C."/>
        </authorList>
    </citation>
    <scope>NUCLEOTIDE SEQUENCE [LARGE SCALE GENOMIC DNA]</scope>
    <source>
        <strain evidence="6 7">19-DSS-EL-015</strain>
    </source>
</reference>
<dbReference type="Gene3D" id="4.10.240.10">
    <property type="entry name" value="Zn(2)-C6 fungal-type DNA-binding domain"/>
    <property type="match status" value="1"/>
</dbReference>
<dbReference type="Pfam" id="PF04082">
    <property type="entry name" value="Fungal_trans"/>
    <property type="match status" value="1"/>
</dbReference>
<dbReference type="InterPro" id="IPR036864">
    <property type="entry name" value="Zn2-C6_fun-type_DNA-bd_sf"/>
</dbReference>
<keyword evidence="3" id="KW-0539">Nucleus</keyword>
<dbReference type="Pfam" id="PF00172">
    <property type="entry name" value="Zn_clus"/>
    <property type="match status" value="1"/>
</dbReference>
<feature type="domain" description="Zn(2)-C6 fungal-type" evidence="5">
    <location>
        <begin position="29"/>
        <end position="60"/>
    </location>
</feature>
<feature type="region of interest" description="Disordered" evidence="4">
    <location>
        <begin position="1"/>
        <end position="22"/>
    </location>
</feature>
<evidence type="ECO:0000256" key="3">
    <source>
        <dbReference type="ARBA" id="ARBA00023242"/>
    </source>
</evidence>
<evidence type="ECO:0000313" key="6">
    <source>
        <dbReference type="EMBL" id="KAL3424136.1"/>
    </source>
</evidence>
<dbReference type="InterPro" id="IPR001138">
    <property type="entry name" value="Zn2Cys6_DnaBD"/>
</dbReference>